<dbReference type="AlphaFoldDB" id="A0A1J1IRL5"/>
<evidence type="ECO:0000313" key="1">
    <source>
        <dbReference type="EMBL" id="CRL02885.1"/>
    </source>
</evidence>
<protein>
    <submittedName>
        <fullName evidence="1">CLUMA_CG015804, isoform A</fullName>
    </submittedName>
</protein>
<sequence>MLLSKETRNQFCQIKMLLIMDSSYVDFALKHLSSVNFLRNSSHVVLLQGADMEWVAYVHYVS</sequence>
<accession>A0A1J1IRL5</accession>
<keyword evidence="2" id="KW-1185">Reference proteome</keyword>
<proteinExistence type="predicted"/>
<name>A0A1J1IRL5_9DIPT</name>
<organism evidence="1 2">
    <name type="scientific">Clunio marinus</name>
    <dbReference type="NCBI Taxonomy" id="568069"/>
    <lineage>
        <taxon>Eukaryota</taxon>
        <taxon>Metazoa</taxon>
        <taxon>Ecdysozoa</taxon>
        <taxon>Arthropoda</taxon>
        <taxon>Hexapoda</taxon>
        <taxon>Insecta</taxon>
        <taxon>Pterygota</taxon>
        <taxon>Neoptera</taxon>
        <taxon>Endopterygota</taxon>
        <taxon>Diptera</taxon>
        <taxon>Nematocera</taxon>
        <taxon>Chironomoidea</taxon>
        <taxon>Chironomidae</taxon>
        <taxon>Clunio</taxon>
    </lineage>
</organism>
<dbReference type="Proteomes" id="UP000183832">
    <property type="component" value="Unassembled WGS sequence"/>
</dbReference>
<evidence type="ECO:0000313" key="2">
    <source>
        <dbReference type="Proteomes" id="UP000183832"/>
    </source>
</evidence>
<reference evidence="1 2" key="1">
    <citation type="submission" date="2015-04" db="EMBL/GenBank/DDBJ databases">
        <authorList>
            <person name="Syromyatnikov M.Y."/>
            <person name="Popov V.N."/>
        </authorList>
    </citation>
    <scope>NUCLEOTIDE SEQUENCE [LARGE SCALE GENOMIC DNA]</scope>
</reference>
<dbReference type="EMBL" id="CVRI01000058">
    <property type="protein sequence ID" value="CRL02885.1"/>
    <property type="molecule type" value="Genomic_DNA"/>
</dbReference>
<gene>
    <name evidence="1" type="ORF">CLUMA_CG015804</name>
</gene>